<dbReference type="GO" id="GO:0000162">
    <property type="term" value="P:L-tryptophan biosynthetic process"/>
    <property type="evidence" value="ECO:0007669"/>
    <property type="project" value="TreeGrafter"/>
</dbReference>
<organism evidence="7 8">
    <name type="scientific">Nocardioides mangrovicus</name>
    <dbReference type="NCBI Taxonomy" id="2478913"/>
    <lineage>
        <taxon>Bacteria</taxon>
        <taxon>Bacillati</taxon>
        <taxon>Actinomycetota</taxon>
        <taxon>Actinomycetes</taxon>
        <taxon>Propionibacteriales</taxon>
        <taxon>Nocardioidaceae</taxon>
        <taxon>Nocardioides</taxon>
    </lineage>
</organism>
<dbReference type="SUPFAM" id="SSF56322">
    <property type="entry name" value="ADC synthase"/>
    <property type="match status" value="1"/>
</dbReference>
<dbReference type="Pfam" id="PF00425">
    <property type="entry name" value="Chorismate_bind"/>
    <property type="match status" value="1"/>
</dbReference>
<protein>
    <recommendedName>
        <fullName evidence="1">anthranilate synthase</fullName>
        <ecNumber evidence="1">4.1.3.27</ecNumber>
    </recommendedName>
</protein>
<evidence type="ECO:0000259" key="6">
    <source>
        <dbReference type="Pfam" id="PF00425"/>
    </source>
</evidence>
<evidence type="ECO:0000313" key="8">
    <source>
        <dbReference type="Proteomes" id="UP000281708"/>
    </source>
</evidence>
<dbReference type="InterPro" id="IPR019999">
    <property type="entry name" value="Anth_synth_I-like"/>
</dbReference>
<keyword evidence="8" id="KW-1185">Reference proteome</keyword>
<dbReference type="Pfam" id="PF00117">
    <property type="entry name" value="GATase"/>
    <property type="match status" value="1"/>
</dbReference>
<comment type="caution">
    <text evidence="7">The sequence shown here is derived from an EMBL/GenBank/DDBJ whole genome shotgun (WGS) entry which is preliminary data.</text>
</comment>
<evidence type="ECO:0000259" key="5">
    <source>
        <dbReference type="Pfam" id="PF00117"/>
    </source>
</evidence>
<name>A0A3L8P055_9ACTN</name>
<keyword evidence="3" id="KW-0456">Lyase</keyword>
<dbReference type="InterPro" id="IPR017926">
    <property type="entry name" value="GATASE"/>
</dbReference>
<dbReference type="PROSITE" id="PS51273">
    <property type="entry name" value="GATASE_TYPE_1"/>
    <property type="match status" value="1"/>
</dbReference>
<dbReference type="RefSeq" id="WP_121807445.1">
    <property type="nucleotide sequence ID" value="NZ_RDBE01000010.1"/>
</dbReference>
<comment type="catalytic activity">
    <reaction evidence="4">
        <text>chorismate + L-glutamine = anthranilate + pyruvate + L-glutamate + H(+)</text>
        <dbReference type="Rhea" id="RHEA:21732"/>
        <dbReference type="ChEBI" id="CHEBI:15361"/>
        <dbReference type="ChEBI" id="CHEBI:15378"/>
        <dbReference type="ChEBI" id="CHEBI:16567"/>
        <dbReference type="ChEBI" id="CHEBI:29748"/>
        <dbReference type="ChEBI" id="CHEBI:29985"/>
        <dbReference type="ChEBI" id="CHEBI:58359"/>
        <dbReference type="EC" id="4.1.3.27"/>
    </reaction>
</comment>
<dbReference type="InterPro" id="IPR006221">
    <property type="entry name" value="TrpG/PapA_dom"/>
</dbReference>
<dbReference type="EC" id="4.1.3.27" evidence="1"/>
<dbReference type="PRINTS" id="PR00097">
    <property type="entry name" value="ANTSNTHASEII"/>
</dbReference>
<feature type="domain" description="Chorismate-utilising enzyme C-terminal" evidence="6">
    <location>
        <begin position="119"/>
        <end position="384"/>
    </location>
</feature>
<sequence>MEPAAALASIRAHPAWAVLRLHDGDEVLLVGGPVSSVERLADVPVETSVPTDGRPVHDRLLAVPFRQVGERGFAAHDDGAPLQVVEIAERHIFALDELLAALPDRELTTVGDGGFETDDDAYAETVRAIIAEEIGRGEGANLVVGRQYRTRLADWDAEAALSVLRRLLERERGSYWTFCFFTGERYLVGATPERHVSVHAGEVRMNPISGTFRLGRDWGETSVEQRRQRLLDFLADEKEIYELFMVVDEELKMMCEVCHEGGQVLGPFLKPMTHLVHTEYLLAGRTRSDVRDVLRDTMYAATVTGSPVENACRLITRYEPEGRGYYGAALALLGRDGEGRQQLDSPILIRTAEVSVAGDLKVTAGATLVRDSDPVAEVAETHAKAGGILSAFGLVPPAPAAATGRAEMADLTDDDDVRIALGSRNQRLSRFWLTDQAGTAPDPDLKGRTVVVLDGEDEFVAMLGHLFGVLGMSTTRVRYDEWQPGALDGHDLVVVGPGPGDPRDGDHPKIATYRRVLDGLLASGSPFLAVCLGHQVLCDRLGLPLGYKDIVFQGTQADVDLFENDERVGFYNTFVARHRETSYEVAAGATGSYDVRVAADPVSGDVHAVAGPHFRGIQFHAESILTEHGVDIVRGLVRDLLVEG</sequence>
<proteinExistence type="predicted"/>
<dbReference type="SUPFAM" id="SSF52317">
    <property type="entry name" value="Class I glutamine amidotransferase-like"/>
    <property type="match status" value="1"/>
</dbReference>
<evidence type="ECO:0000256" key="3">
    <source>
        <dbReference type="ARBA" id="ARBA00023239"/>
    </source>
</evidence>
<dbReference type="AlphaFoldDB" id="A0A3L8P055"/>
<evidence type="ECO:0000313" key="7">
    <source>
        <dbReference type="EMBL" id="RLV47939.1"/>
    </source>
</evidence>
<keyword evidence="2" id="KW-0315">Glutamine amidotransferase</keyword>
<feature type="domain" description="Glutamine amidotransferase" evidence="5">
    <location>
        <begin position="451"/>
        <end position="634"/>
    </location>
</feature>
<evidence type="ECO:0000256" key="4">
    <source>
        <dbReference type="ARBA" id="ARBA00047683"/>
    </source>
</evidence>
<dbReference type="InterPro" id="IPR015890">
    <property type="entry name" value="Chorismate_C"/>
</dbReference>
<dbReference type="EMBL" id="RDBE01000010">
    <property type="protein sequence ID" value="RLV47939.1"/>
    <property type="molecule type" value="Genomic_DNA"/>
</dbReference>
<evidence type="ECO:0000256" key="2">
    <source>
        <dbReference type="ARBA" id="ARBA00022962"/>
    </source>
</evidence>
<dbReference type="Gene3D" id="3.60.120.10">
    <property type="entry name" value="Anthranilate synthase"/>
    <property type="match status" value="1"/>
</dbReference>
<dbReference type="OrthoDB" id="8594609at2"/>
<evidence type="ECO:0000256" key="1">
    <source>
        <dbReference type="ARBA" id="ARBA00012266"/>
    </source>
</evidence>
<dbReference type="InterPro" id="IPR005801">
    <property type="entry name" value="ADC_synthase"/>
</dbReference>
<dbReference type="PRINTS" id="PR00096">
    <property type="entry name" value="GATASE"/>
</dbReference>
<gene>
    <name evidence="7" type="ORF">D9V37_17685</name>
</gene>
<dbReference type="InterPro" id="IPR029062">
    <property type="entry name" value="Class_I_gatase-like"/>
</dbReference>
<dbReference type="GO" id="GO:0004049">
    <property type="term" value="F:anthranilate synthase activity"/>
    <property type="evidence" value="ECO:0007669"/>
    <property type="project" value="UniProtKB-EC"/>
</dbReference>
<reference evidence="7 8" key="1">
    <citation type="submission" date="2018-10" db="EMBL/GenBank/DDBJ databases">
        <title>Marmoricola sp. 4Q3S-7 whole genome shotgun sequence.</title>
        <authorList>
            <person name="Li F."/>
        </authorList>
    </citation>
    <scope>NUCLEOTIDE SEQUENCE [LARGE SCALE GENOMIC DNA]</scope>
    <source>
        <strain evidence="7 8">4Q3S-7</strain>
    </source>
</reference>
<accession>A0A3L8P055</accession>
<dbReference type="Proteomes" id="UP000281708">
    <property type="component" value="Unassembled WGS sequence"/>
</dbReference>
<dbReference type="PANTHER" id="PTHR11236">
    <property type="entry name" value="AMINOBENZOATE/ANTHRANILATE SYNTHASE"/>
    <property type="match status" value="1"/>
</dbReference>
<dbReference type="CDD" id="cd01743">
    <property type="entry name" value="GATase1_Anthranilate_Synthase"/>
    <property type="match status" value="1"/>
</dbReference>
<dbReference type="Gene3D" id="3.40.50.880">
    <property type="match status" value="1"/>
</dbReference>
<dbReference type="PANTHER" id="PTHR11236:SF49">
    <property type="entry name" value="ANTHRANILATE SYNTHASE COMPONENT 1"/>
    <property type="match status" value="1"/>
</dbReference>